<dbReference type="GO" id="GO:0005739">
    <property type="term" value="C:mitochondrion"/>
    <property type="evidence" value="ECO:0007669"/>
    <property type="project" value="TreeGrafter"/>
</dbReference>
<dbReference type="InterPro" id="IPR013154">
    <property type="entry name" value="ADH-like_N"/>
</dbReference>
<protein>
    <submittedName>
        <fullName evidence="3">PKS_ER domain-containing protein</fullName>
    </submittedName>
</protein>
<dbReference type="Proteomes" id="UP000095287">
    <property type="component" value="Unplaced"/>
</dbReference>
<keyword evidence="2" id="KW-1185">Reference proteome</keyword>
<evidence type="ECO:0000313" key="2">
    <source>
        <dbReference type="Proteomes" id="UP000095287"/>
    </source>
</evidence>
<dbReference type="PANTHER" id="PTHR43677:SF4">
    <property type="entry name" value="QUINONE OXIDOREDUCTASE-LIKE PROTEIN 2"/>
    <property type="match status" value="1"/>
</dbReference>
<feature type="domain" description="Enoyl reductase (ER)" evidence="1">
    <location>
        <begin position="34"/>
        <end position="345"/>
    </location>
</feature>
<dbReference type="InterPro" id="IPR013149">
    <property type="entry name" value="ADH-like_C"/>
</dbReference>
<sequence>MFASTRSALLTKAGETLRRGAIRNYRAAVLKATGHNLVIDDLKSKPPRHDEILVAVESAGFNFADINMINGKYHLRPMLPFVPGYELAGCVKAVGSKVERFKEGDRIMAVRTNGTGAFAEECVIHQDELIFKIPYSIDFDTAAALPVSYGSAYLALKSMASQRRGHSVLVLSSRGTVGFAAIDLAQNVFECKVFGASDTEEKLDKLRETGIQSTINYTDGDMTSVVKKKTFGKGVDVVIDTVGGVPCQQALESLKNGGELISLGFSSGEVPSINMLDLHRLQATVTGVWLGGRTHDEMESIMETLIGMVDEGYISCHIERKYSLEEVNECVSDVTDDKVFGKAVITMK</sequence>
<accession>A0A1I7ZQ67</accession>
<reference evidence="3" key="1">
    <citation type="submission" date="2016-11" db="UniProtKB">
        <authorList>
            <consortium name="WormBaseParasite"/>
        </authorList>
    </citation>
    <scope>IDENTIFICATION</scope>
</reference>
<evidence type="ECO:0000259" key="1">
    <source>
        <dbReference type="SMART" id="SM00829"/>
    </source>
</evidence>
<dbReference type="SUPFAM" id="SSF51735">
    <property type="entry name" value="NAD(P)-binding Rossmann-fold domains"/>
    <property type="match status" value="1"/>
</dbReference>
<dbReference type="PANTHER" id="PTHR43677">
    <property type="entry name" value="SHORT-CHAIN DEHYDROGENASE/REDUCTASE"/>
    <property type="match status" value="1"/>
</dbReference>
<name>A0A1I7ZQ67_9BILA</name>
<organism evidence="2 3">
    <name type="scientific">Steinernema glaseri</name>
    <dbReference type="NCBI Taxonomy" id="37863"/>
    <lineage>
        <taxon>Eukaryota</taxon>
        <taxon>Metazoa</taxon>
        <taxon>Ecdysozoa</taxon>
        <taxon>Nematoda</taxon>
        <taxon>Chromadorea</taxon>
        <taxon>Rhabditida</taxon>
        <taxon>Tylenchina</taxon>
        <taxon>Panagrolaimomorpha</taxon>
        <taxon>Strongyloidoidea</taxon>
        <taxon>Steinernematidae</taxon>
        <taxon>Steinernema</taxon>
    </lineage>
</organism>
<dbReference type="InterPro" id="IPR051397">
    <property type="entry name" value="Zn-ADH-like_protein"/>
</dbReference>
<dbReference type="InterPro" id="IPR011032">
    <property type="entry name" value="GroES-like_sf"/>
</dbReference>
<dbReference type="InterPro" id="IPR020843">
    <property type="entry name" value="ER"/>
</dbReference>
<dbReference type="WBParaSite" id="L893_g28713.t1">
    <property type="protein sequence ID" value="L893_g28713.t1"/>
    <property type="gene ID" value="L893_g28713"/>
</dbReference>
<dbReference type="Pfam" id="PF08240">
    <property type="entry name" value="ADH_N"/>
    <property type="match status" value="1"/>
</dbReference>
<dbReference type="AlphaFoldDB" id="A0A1I7ZQ67"/>
<dbReference type="SUPFAM" id="SSF50129">
    <property type="entry name" value="GroES-like"/>
    <property type="match status" value="1"/>
</dbReference>
<dbReference type="SMART" id="SM00829">
    <property type="entry name" value="PKS_ER"/>
    <property type="match status" value="1"/>
</dbReference>
<dbReference type="Gene3D" id="3.90.180.10">
    <property type="entry name" value="Medium-chain alcohol dehydrogenases, catalytic domain"/>
    <property type="match status" value="1"/>
</dbReference>
<dbReference type="InterPro" id="IPR036291">
    <property type="entry name" value="NAD(P)-bd_dom_sf"/>
</dbReference>
<dbReference type="Gene3D" id="3.40.50.720">
    <property type="entry name" value="NAD(P)-binding Rossmann-like Domain"/>
    <property type="match status" value="1"/>
</dbReference>
<proteinExistence type="predicted"/>
<dbReference type="CDD" id="cd08241">
    <property type="entry name" value="QOR1"/>
    <property type="match status" value="1"/>
</dbReference>
<dbReference type="GO" id="GO:0016491">
    <property type="term" value="F:oxidoreductase activity"/>
    <property type="evidence" value="ECO:0007669"/>
    <property type="project" value="InterPro"/>
</dbReference>
<dbReference type="Pfam" id="PF00107">
    <property type="entry name" value="ADH_zinc_N"/>
    <property type="match status" value="1"/>
</dbReference>
<evidence type="ECO:0000313" key="3">
    <source>
        <dbReference type="WBParaSite" id="L893_g28713.t1"/>
    </source>
</evidence>